<dbReference type="EMBL" id="CP002207">
    <property type="protein sequence ID" value="ADP31516.1"/>
    <property type="molecule type" value="Genomic_DNA"/>
</dbReference>
<reference evidence="2 3" key="1">
    <citation type="journal article" date="2011" name="Front. Microbiol.">
        <title>Genomic signatures of strain selection and enhancement in Bacillus atrophaeus var. globigii, a historical biowarfare simulant.</title>
        <authorList>
            <person name="Gibbons H.S."/>
            <person name="Broomall S.M."/>
            <person name="McNew L.A."/>
            <person name="Daligault H."/>
            <person name="Chapman C."/>
            <person name="Bruce D."/>
            <person name="Karavis M."/>
            <person name="Krepps M."/>
            <person name="McGregor P.A."/>
            <person name="Hong C."/>
            <person name="Park K.H."/>
            <person name="Akmal A."/>
            <person name="Feldman A."/>
            <person name="Lin J.S."/>
            <person name="Chang W.E."/>
            <person name="Higgs B.W."/>
            <person name="Demirev P."/>
            <person name="Lindquist J."/>
            <person name="Liem A."/>
            <person name="Fochler E."/>
            <person name="Read T.D."/>
            <person name="Tapia R."/>
            <person name="Johnson S."/>
            <person name="Bishop-Lilly K.A."/>
            <person name="Detter C."/>
            <person name="Han C."/>
            <person name="Sozhamannan S."/>
            <person name="Rosenzweig C.N."/>
            <person name="Skowronski E.W."/>
        </authorList>
    </citation>
    <scope>NUCLEOTIDE SEQUENCE [LARGE SCALE GENOMIC DNA]</scope>
    <source>
        <strain evidence="2 3">1942</strain>
    </source>
</reference>
<accession>A0ABM5LUG4</accession>
<dbReference type="Proteomes" id="UP000006867">
    <property type="component" value="Chromosome"/>
</dbReference>
<sequence>MFSKALQVFHKRARESRSSLSRSKSAEEFQDFGFQMVIYPMTSFPGSSKSL</sequence>
<organism evidence="2 3">
    <name type="scientific">Bacillus atrophaeus (strain 1942)</name>
    <dbReference type="NCBI Taxonomy" id="720555"/>
    <lineage>
        <taxon>Bacteria</taxon>
        <taxon>Bacillati</taxon>
        <taxon>Bacillota</taxon>
        <taxon>Bacilli</taxon>
        <taxon>Bacillales</taxon>
        <taxon>Bacillaceae</taxon>
        <taxon>Bacillus</taxon>
    </lineage>
</organism>
<evidence type="ECO:0000313" key="3">
    <source>
        <dbReference type="Proteomes" id="UP000006867"/>
    </source>
</evidence>
<evidence type="ECO:0000313" key="2">
    <source>
        <dbReference type="EMBL" id="ADP31516.1"/>
    </source>
</evidence>
<proteinExistence type="predicted"/>
<evidence type="ECO:0000256" key="1">
    <source>
        <dbReference type="SAM" id="MobiDB-lite"/>
    </source>
</evidence>
<keyword evidence="3" id="KW-1185">Reference proteome</keyword>
<gene>
    <name evidence="2" type="ordered locus">BATR1942_02800</name>
</gene>
<name>A0ABM5LUG4_BACA1</name>
<feature type="region of interest" description="Disordered" evidence="1">
    <location>
        <begin position="1"/>
        <end position="24"/>
    </location>
</feature>
<protein>
    <submittedName>
        <fullName evidence="2">Uncharacterized protein</fullName>
    </submittedName>
</protein>